<dbReference type="AlphaFoldDB" id="A0AAU8IJJ6"/>
<proteinExistence type="predicted"/>
<dbReference type="EMBL" id="CP159510">
    <property type="protein sequence ID" value="XCJ18271.1"/>
    <property type="molecule type" value="Genomic_DNA"/>
</dbReference>
<protein>
    <recommendedName>
        <fullName evidence="2">DUF2325 domain-containing protein</fullName>
    </recommendedName>
</protein>
<dbReference type="Gene3D" id="3.40.1190.20">
    <property type="match status" value="1"/>
</dbReference>
<evidence type="ECO:0008006" key="2">
    <source>
        <dbReference type="Google" id="ProtNLM"/>
    </source>
</evidence>
<name>A0AAU8IJJ6_9BACL</name>
<dbReference type="SUPFAM" id="SSF53613">
    <property type="entry name" value="Ribokinase-like"/>
    <property type="match status" value="1"/>
</dbReference>
<dbReference type="RefSeq" id="WP_353949332.1">
    <property type="nucleotide sequence ID" value="NZ_CP159510.1"/>
</dbReference>
<sequence>MPTITLIGNPAVERAGYLEESGTMVAPVSDPATGRTGSVSVLRRPAFRLILVRGGDRGADQADIRAAEKIIARSKLILLMHDVTVGAVMRIADLAKKNQIKVVIDPVPSMALSEKIRRAIQMLPKAGNYRKRSIGKKWRRRKLKTVK</sequence>
<dbReference type="InterPro" id="IPR029056">
    <property type="entry name" value="Ribokinase-like"/>
</dbReference>
<accession>A0AAU8IJJ6</accession>
<gene>
    <name evidence="1" type="ORF">ABNN70_07495</name>
</gene>
<evidence type="ECO:0000313" key="1">
    <source>
        <dbReference type="EMBL" id="XCJ18271.1"/>
    </source>
</evidence>
<reference evidence="1" key="1">
    <citation type="submission" date="2024-06" db="EMBL/GenBank/DDBJ databases">
        <authorList>
            <person name="Fan A."/>
            <person name="Zhang F.Y."/>
            <person name="Zhang L."/>
        </authorList>
    </citation>
    <scope>NUCLEOTIDE SEQUENCE</scope>
    <source>
        <strain evidence="1">Y61</strain>
    </source>
</reference>
<organism evidence="1">
    <name type="scientific">Sporolactobacillus sp. Y61</name>
    <dbReference type="NCBI Taxonomy" id="3160863"/>
    <lineage>
        <taxon>Bacteria</taxon>
        <taxon>Bacillati</taxon>
        <taxon>Bacillota</taxon>
        <taxon>Bacilli</taxon>
        <taxon>Bacillales</taxon>
        <taxon>Sporolactobacillaceae</taxon>
        <taxon>Sporolactobacillus</taxon>
    </lineage>
</organism>